<evidence type="ECO:0008006" key="8">
    <source>
        <dbReference type="Google" id="ProtNLM"/>
    </source>
</evidence>
<evidence type="ECO:0000256" key="3">
    <source>
        <dbReference type="ARBA" id="ARBA00023002"/>
    </source>
</evidence>
<keyword evidence="3" id="KW-0560">Oxidoreductase</keyword>
<keyword evidence="2" id="KW-0479">Metal-binding</keyword>
<dbReference type="InterPro" id="IPR036010">
    <property type="entry name" value="2Fe-2S_ferredoxin-like_sf"/>
</dbReference>
<name>A0A968GBG2_9SPIO</name>
<proteinExistence type="predicted"/>
<evidence type="ECO:0000256" key="5">
    <source>
        <dbReference type="ARBA" id="ARBA00023014"/>
    </source>
</evidence>
<dbReference type="InterPro" id="IPR001041">
    <property type="entry name" value="2Fe-2S_ferredoxin-type"/>
</dbReference>
<dbReference type="AlphaFoldDB" id="A0A968GBG2"/>
<evidence type="ECO:0000313" key="7">
    <source>
        <dbReference type="Proteomes" id="UP000752013"/>
    </source>
</evidence>
<dbReference type="GO" id="GO:0046872">
    <property type="term" value="F:metal ion binding"/>
    <property type="evidence" value="ECO:0007669"/>
    <property type="project" value="UniProtKB-KW"/>
</dbReference>
<dbReference type="Gene3D" id="3.10.20.30">
    <property type="match status" value="1"/>
</dbReference>
<keyword evidence="1" id="KW-0001">2Fe-2S</keyword>
<organism evidence="6 7">
    <name type="scientific">Entomospira nematocerorum</name>
    <dbReference type="NCBI Taxonomy" id="2719987"/>
    <lineage>
        <taxon>Bacteria</taxon>
        <taxon>Pseudomonadati</taxon>
        <taxon>Spirochaetota</taxon>
        <taxon>Spirochaetia</taxon>
        <taxon>Spirochaetales</taxon>
        <taxon>Spirochaetaceae</taxon>
        <taxon>Entomospira</taxon>
    </lineage>
</organism>
<reference evidence="6" key="1">
    <citation type="submission" date="2020-03" db="EMBL/GenBank/DDBJ databases">
        <title>Spirochaetal bacteria isolated from arthropods constitute a novel genus Entomospira genus novum within the order Spirochaetales.</title>
        <authorList>
            <person name="Grana-Miraglia L."/>
            <person name="Sikutova S."/>
            <person name="Fingerle V."/>
            <person name="Sing A."/>
            <person name="Castillo-Ramirez S."/>
            <person name="Margos G."/>
            <person name="Rudolf I."/>
        </authorList>
    </citation>
    <scope>NUCLEOTIDE SEQUENCE</scope>
    <source>
        <strain evidence="6">BR208</strain>
    </source>
</reference>
<evidence type="ECO:0000256" key="2">
    <source>
        <dbReference type="ARBA" id="ARBA00022723"/>
    </source>
</evidence>
<accession>A0A968GBG2</accession>
<dbReference type="GO" id="GO:0016491">
    <property type="term" value="F:oxidoreductase activity"/>
    <property type="evidence" value="ECO:0007669"/>
    <property type="project" value="UniProtKB-KW"/>
</dbReference>
<dbReference type="PANTHER" id="PTHR44379:SF5">
    <property type="entry name" value="OXIDOREDUCTASE WITH IRON-SULFUR SUBUNIT"/>
    <property type="match status" value="1"/>
</dbReference>
<dbReference type="InterPro" id="IPR051452">
    <property type="entry name" value="Diverse_Oxidoreductases"/>
</dbReference>
<gene>
    <name evidence="6" type="ORF">HCT46_02045</name>
</gene>
<dbReference type="EMBL" id="JAATLK010000001">
    <property type="protein sequence ID" value="NIZ46709.1"/>
    <property type="molecule type" value="Genomic_DNA"/>
</dbReference>
<dbReference type="RefSeq" id="WP_167703162.1">
    <property type="nucleotide sequence ID" value="NZ_CP118168.1"/>
</dbReference>
<keyword evidence="5" id="KW-0411">Iron-sulfur</keyword>
<keyword evidence="4" id="KW-0408">Iron</keyword>
<dbReference type="SUPFAM" id="SSF54292">
    <property type="entry name" value="2Fe-2S ferredoxin-like"/>
    <property type="match status" value="1"/>
</dbReference>
<dbReference type="PANTHER" id="PTHR44379">
    <property type="entry name" value="OXIDOREDUCTASE WITH IRON-SULFUR SUBUNIT"/>
    <property type="match status" value="1"/>
</dbReference>
<keyword evidence="7" id="KW-1185">Reference proteome</keyword>
<evidence type="ECO:0000256" key="1">
    <source>
        <dbReference type="ARBA" id="ARBA00022714"/>
    </source>
</evidence>
<dbReference type="GO" id="GO:0051537">
    <property type="term" value="F:2 iron, 2 sulfur cluster binding"/>
    <property type="evidence" value="ECO:0007669"/>
    <property type="project" value="UniProtKB-KW"/>
</dbReference>
<comment type="caution">
    <text evidence="6">The sequence shown here is derived from an EMBL/GenBank/DDBJ whole genome shotgun (WGS) entry which is preliminary data.</text>
</comment>
<dbReference type="Proteomes" id="UP000752013">
    <property type="component" value="Unassembled WGS sequence"/>
</dbReference>
<dbReference type="CDD" id="cd00207">
    <property type="entry name" value="fer2"/>
    <property type="match status" value="1"/>
</dbReference>
<sequence length="155" mass="18004">MRIQFFLNNESVETNVPPHLRLSALLDQLDVPSSYLSCHSGACGKCLILLDGHLIYSCLLTVFEIRHHHITTITRWLETEISRQITMAQSILDIGLCPHCKHARYLSLIHFLDRKGRKVSDIKEYLSLVNCSCTSNLQLTKLFQFMDKVRERYER</sequence>
<evidence type="ECO:0000313" key="6">
    <source>
        <dbReference type="EMBL" id="NIZ46709.1"/>
    </source>
</evidence>
<protein>
    <recommendedName>
        <fullName evidence="8">2Fe-2S ferredoxin-type domain-containing protein</fullName>
    </recommendedName>
</protein>
<evidence type="ECO:0000256" key="4">
    <source>
        <dbReference type="ARBA" id="ARBA00023004"/>
    </source>
</evidence>
<dbReference type="InterPro" id="IPR012675">
    <property type="entry name" value="Beta-grasp_dom_sf"/>
</dbReference>